<dbReference type="AlphaFoldDB" id="A0AAV0WBV3"/>
<sequence length="140" mass="15840">MTNNNDDLLLQWLNEEIPLDNNEITDEELSDDEDNITKGKDFFSVIDNNPSEENIVTNELEIENEDSFEFILDNTDINFSNIIEPVEPVVIAVPTSTQIVNLHDTSGPSNNIKSPPSKKLKNTSKKKKKISHKFAVNGKR</sequence>
<gene>
    <name evidence="3" type="ORF">MEUPH1_LOCUS28132</name>
    <name evidence="2" type="ORF">MEUPH1_LOCUS9426</name>
</gene>
<dbReference type="EMBL" id="CARXXK010001217">
    <property type="protein sequence ID" value="CAI6374508.1"/>
    <property type="molecule type" value="Genomic_DNA"/>
</dbReference>
<feature type="region of interest" description="Disordered" evidence="1">
    <location>
        <begin position="102"/>
        <end position="140"/>
    </location>
</feature>
<evidence type="ECO:0000313" key="2">
    <source>
        <dbReference type="EMBL" id="CAI6353287.1"/>
    </source>
</evidence>
<evidence type="ECO:0000256" key="1">
    <source>
        <dbReference type="SAM" id="MobiDB-lite"/>
    </source>
</evidence>
<name>A0AAV0WBV3_9HEMI</name>
<dbReference type="EMBL" id="CARXXK010000002">
    <property type="protein sequence ID" value="CAI6353287.1"/>
    <property type="molecule type" value="Genomic_DNA"/>
</dbReference>
<comment type="caution">
    <text evidence="2">The sequence shown here is derived from an EMBL/GenBank/DDBJ whole genome shotgun (WGS) entry which is preliminary data.</text>
</comment>
<feature type="compositionally biased region" description="Basic residues" evidence="1">
    <location>
        <begin position="116"/>
        <end position="140"/>
    </location>
</feature>
<keyword evidence="4" id="KW-1185">Reference proteome</keyword>
<protein>
    <submittedName>
        <fullName evidence="2">Uncharacterized protein</fullName>
    </submittedName>
</protein>
<feature type="compositionally biased region" description="Polar residues" evidence="1">
    <location>
        <begin position="102"/>
        <end position="112"/>
    </location>
</feature>
<dbReference type="Proteomes" id="UP001160148">
    <property type="component" value="Unassembled WGS sequence"/>
</dbReference>
<organism evidence="2 4">
    <name type="scientific">Macrosiphum euphorbiae</name>
    <name type="common">potato aphid</name>
    <dbReference type="NCBI Taxonomy" id="13131"/>
    <lineage>
        <taxon>Eukaryota</taxon>
        <taxon>Metazoa</taxon>
        <taxon>Ecdysozoa</taxon>
        <taxon>Arthropoda</taxon>
        <taxon>Hexapoda</taxon>
        <taxon>Insecta</taxon>
        <taxon>Pterygota</taxon>
        <taxon>Neoptera</taxon>
        <taxon>Paraneoptera</taxon>
        <taxon>Hemiptera</taxon>
        <taxon>Sternorrhyncha</taxon>
        <taxon>Aphidomorpha</taxon>
        <taxon>Aphidoidea</taxon>
        <taxon>Aphididae</taxon>
        <taxon>Macrosiphini</taxon>
        <taxon>Macrosiphum</taxon>
    </lineage>
</organism>
<accession>A0AAV0WBV3</accession>
<reference evidence="2 4" key="1">
    <citation type="submission" date="2023-01" db="EMBL/GenBank/DDBJ databases">
        <authorList>
            <person name="Whitehead M."/>
        </authorList>
    </citation>
    <scope>NUCLEOTIDE SEQUENCE [LARGE SCALE GENOMIC DNA]</scope>
</reference>
<proteinExistence type="predicted"/>
<evidence type="ECO:0000313" key="4">
    <source>
        <dbReference type="Proteomes" id="UP001160148"/>
    </source>
</evidence>
<evidence type="ECO:0000313" key="3">
    <source>
        <dbReference type="EMBL" id="CAI6374508.1"/>
    </source>
</evidence>